<dbReference type="GeneID" id="38141019"/>
<feature type="domain" description="Phosphoribosyltransferase" evidence="1">
    <location>
        <begin position="218"/>
        <end position="350"/>
    </location>
</feature>
<gene>
    <name evidence="2" type="ORF">BDQ94DRAFT_176301</name>
</gene>
<dbReference type="InterPro" id="IPR000836">
    <property type="entry name" value="PRTase_dom"/>
</dbReference>
<dbReference type="InterPro" id="IPR029057">
    <property type="entry name" value="PRTase-like"/>
</dbReference>
<evidence type="ECO:0000313" key="3">
    <source>
        <dbReference type="Proteomes" id="UP000253729"/>
    </source>
</evidence>
<organism evidence="2 3">
    <name type="scientific">Aspergillus welwitschiae</name>
    <dbReference type="NCBI Taxonomy" id="1341132"/>
    <lineage>
        <taxon>Eukaryota</taxon>
        <taxon>Fungi</taxon>
        <taxon>Dikarya</taxon>
        <taxon>Ascomycota</taxon>
        <taxon>Pezizomycotina</taxon>
        <taxon>Eurotiomycetes</taxon>
        <taxon>Eurotiomycetidae</taxon>
        <taxon>Eurotiales</taxon>
        <taxon>Aspergillaceae</taxon>
        <taxon>Aspergillus</taxon>
        <taxon>Aspergillus subgen. Circumdati</taxon>
    </lineage>
</organism>
<dbReference type="InterPro" id="IPR036412">
    <property type="entry name" value="HAD-like_sf"/>
</dbReference>
<keyword evidence="2" id="KW-0808">Transferase</keyword>
<proteinExistence type="predicted"/>
<evidence type="ECO:0000259" key="1">
    <source>
        <dbReference type="Pfam" id="PF14681"/>
    </source>
</evidence>
<dbReference type="SUPFAM" id="SSF56784">
    <property type="entry name" value="HAD-like"/>
    <property type="match status" value="1"/>
</dbReference>
<dbReference type="Gene3D" id="3.40.50.1000">
    <property type="entry name" value="HAD superfamily/HAD-like"/>
    <property type="match status" value="1"/>
</dbReference>
<dbReference type="GO" id="GO:0016757">
    <property type="term" value="F:glycosyltransferase activity"/>
    <property type="evidence" value="ECO:0007669"/>
    <property type="project" value="UniProtKB-KW"/>
</dbReference>
<dbReference type="AlphaFoldDB" id="A0A3F3PJJ4"/>
<dbReference type="Proteomes" id="UP000253729">
    <property type="component" value="Unassembled WGS sequence"/>
</dbReference>
<dbReference type="STRING" id="1341132.A0A3F3PJJ4"/>
<dbReference type="EMBL" id="KZ852135">
    <property type="protein sequence ID" value="RDH26546.1"/>
    <property type="molecule type" value="Genomic_DNA"/>
</dbReference>
<dbReference type="InterPro" id="IPR023214">
    <property type="entry name" value="HAD_sf"/>
</dbReference>
<dbReference type="CDD" id="cd06223">
    <property type="entry name" value="PRTases_typeI"/>
    <property type="match status" value="1"/>
</dbReference>
<keyword evidence="2" id="KW-0328">Glycosyltransferase</keyword>
<dbReference type="Pfam" id="PF14681">
    <property type="entry name" value="UPRTase"/>
    <property type="match status" value="1"/>
</dbReference>
<dbReference type="SUPFAM" id="SSF53271">
    <property type="entry name" value="PRTase-like"/>
    <property type="match status" value="1"/>
</dbReference>
<accession>A0A3F3PJJ4</accession>
<sequence>MKTFVGLSKARRDPHDVIKAIFSSHLRYSYAAFRQVSLLYEQSFDDDEFEEILRTKIHDKIGLSHKVVVIGGGRISDGIAVTPGVKGAIVDRLKEVYCTYVWAFGDSPLDIDMLSRADEAIVAVGDVSTRSQSMETELATAIDSGRLRARQLLLPEGIPSRLDAERLPTVRLELLMSPIDFRFRVLYSTDTNAAKLLATAPASRQFRYLTFRGIHGFELFQESRTVIKALKRGGEPMAFGVSDAFPNAMFLHARCVAEIEETHLKDKNAVILVDSVIDTGKSVFQMAQHIREINTAIYIVVVAGVVQKQAVSVRSPLHTFAREGNIHHLALRLLTNKYTGRGSTDTGNRLSSTVHLKW</sequence>
<protein>
    <submittedName>
        <fullName evidence="2">Uracil phosphoribosyltransferase-domain-containing protein</fullName>
    </submittedName>
</protein>
<dbReference type="RefSeq" id="XP_026619568.1">
    <property type="nucleotide sequence ID" value="XM_026772663.1"/>
</dbReference>
<evidence type="ECO:0000313" key="2">
    <source>
        <dbReference type="EMBL" id="RDH26546.1"/>
    </source>
</evidence>
<name>A0A3F3PJJ4_9EURO</name>
<dbReference type="Gene3D" id="3.40.50.2020">
    <property type="match status" value="1"/>
</dbReference>
<reference evidence="2 3" key="1">
    <citation type="submission" date="2018-07" db="EMBL/GenBank/DDBJ databases">
        <title>The genomes of Aspergillus section Nigri reveals drivers in fungal speciation.</title>
        <authorList>
            <consortium name="DOE Joint Genome Institute"/>
            <person name="Vesth T.C."/>
            <person name="Nybo J."/>
            <person name="Theobald S."/>
            <person name="Brandl J."/>
            <person name="Frisvad J.C."/>
            <person name="Nielsen K.F."/>
            <person name="Lyhne E.K."/>
            <person name="Kogle M.E."/>
            <person name="Kuo A."/>
            <person name="Riley R."/>
            <person name="Clum A."/>
            <person name="Nolan M."/>
            <person name="Lipzen A."/>
            <person name="Salamov A."/>
            <person name="Henrissat B."/>
            <person name="Wiebenga A."/>
            <person name="De vries R.P."/>
            <person name="Grigoriev I.V."/>
            <person name="Mortensen U.H."/>
            <person name="Andersen M.R."/>
            <person name="Baker S.E."/>
        </authorList>
    </citation>
    <scope>NUCLEOTIDE SEQUENCE [LARGE SCALE GENOMIC DNA]</scope>
    <source>
        <strain evidence="2 3">CBS 139.54b</strain>
    </source>
</reference>
<keyword evidence="3" id="KW-1185">Reference proteome</keyword>